<dbReference type="InterPro" id="IPR013762">
    <property type="entry name" value="Integrase-like_cat_sf"/>
</dbReference>
<dbReference type="GO" id="GO:0006310">
    <property type="term" value="P:DNA recombination"/>
    <property type="evidence" value="ECO:0007669"/>
    <property type="project" value="UniProtKB-KW"/>
</dbReference>
<dbReference type="InterPro" id="IPR002104">
    <property type="entry name" value="Integrase_catalytic"/>
</dbReference>
<dbReference type="Pfam" id="PF00589">
    <property type="entry name" value="Phage_integrase"/>
    <property type="match status" value="1"/>
</dbReference>
<dbReference type="InterPro" id="IPR011010">
    <property type="entry name" value="DNA_brk_join_enz"/>
</dbReference>
<dbReference type="Proteomes" id="UP000199754">
    <property type="component" value="Plasmid pSMR1-1"/>
</dbReference>
<dbReference type="PANTHER" id="PTHR34605">
    <property type="entry name" value="PHAGE_INTEGRASE DOMAIN-CONTAINING PROTEIN"/>
    <property type="match status" value="1"/>
</dbReference>
<evidence type="ECO:0000259" key="2">
    <source>
        <dbReference type="PROSITE" id="PS51898"/>
    </source>
</evidence>
<keyword evidence="3" id="KW-0614">Plasmid</keyword>
<sequence length="185" mass="21134">MTRDYLEKFLEVQPDSPWGLRNKAMLSLGYDLLTRRSELVALRTEDIAWRPDGTLQVLIRRSKTDQYGNGRIAFTSRRSAKLLEDWLEYRGLHIAPLFCPIYQGKAINRELTDMVVRRLIRESARKVGFDHSIAMAFSGHSMRVGAAQDLLSAGHDTAAIMRAGGWKSVDVLARYLEYAEFNVWA</sequence>
<dbReference type="PANTHER" id="PTHR34605:SF4">
    <property type="entry name" value="DNA ADENINE METHYLTRANSFERASE"/>
    <property type="match status" value="1"/>
</dbReference>
<keyword evidence="1" id="KW-0233">DNA recombination</keyword>
<organism evidence="3 4">
    <name type="scientific">Pseudosulfitobacter pseudonitzschiae</name>
    <dbReference type="NCBI Taxonomy" id="1402135"/>
    <lineage>
        <taxon>Bacteria</taxon>
        <taxon>Pseudomonadati</taxon>
        <taxon>Pseudomonadota</taxon>
        <taxon>Alphaproteobacteria</taxon>
        <taxon>Rhodobacterales</taxon>
        <taxon>Roseobacteraceae</taxon>
        <taxon>Pseudosulfitobacter</taxon>
    </lineage>
</organism>
<reference evidence="3 4" key="1">
    <citation type="submission" date="2017-07" db="EMBL/GenBank/DDBJ databases">
        <title>Genome Sequence of Sulfitobacter pseudonitzschiae Strain SMR1 Isolated from a culture of the Diatom Skeletonema marinoi.</title>
        <authorList>
            <person name="Topel M."/>
            <person name="Pinder M.I.M."/>
            <person name="Johansson O.N."/>
            <person name="Kourtchenko O."/>
            <person name="Godhe A."/>
            <person name="Clarke A.K."/>
        </authorList>
    </citation>
    <scope>NUCLEOTIDE SEQUENCE [LARGE SCALE GENOMIC DNA]</scope>
    <source>
        <strain evidence="3 4">SMR1</strain>
        <plasmid evidence="3 4">pSMR1-1</plasmid>
    </source>
</reference>
<dbReference type="InterPro" id="IPR052925">
    <property type="entry name" value="Phage_Integrase-like_Recomb"/>
</dbReference>
<protein>
    <submittedName>
        <fullName evidence="3">Site-specific tyrosine recombinase XerC</fullName>
    </submittedName>
</protein>
<accession>A0A221K6Y6</accession>
<evidence type="ECO:0000256" key="1">
    <source>
        <dbReference type="ARBA" id="ARBA00023172"/>
    </source>
</evidence>
<dbReference type="PROSITE" id="PS51898">
    <property type="entry name" value="TYR_RECOMBINASE"/>
    <property type="match status" value="1"/>
</dbReference>
<dbReference type="KEGG" id="spse:SULPSESMR1_04938"/>
<keyword evidence="4" id="KW-1185">Reference proteome</keyword>
<dbReference type="GO" id="GO:0003677">
    <property type="term" value="F:DNA binding"/>
    <property type="evidence" value="ECO:0007669"/>
    <property type="project" value="InterPro"/>
</dbReference>
<gene>
    <name evidence="3" type="ORF">SULPSESMR1_04938</name>
</gene>
<dbReference type="GO" id="GO:0015074">
    <property type="term" value="P:DNA integration"/>
    <property type="evidence" value="ECO:0007669"/>
    <property type="project" value="InterPro"/>
</dbReference>
<dbReference type="SUPFAM" id="SSF56349">
    <property type="entry name" value="DNA breaking-rejoining enzymes"/>
    <property type="match status" value="1"/>
</dbReference>
<dbReference type="AlphaFoldDB" id="A0A221K6Y6"/>
<proteinExistence type="predicted"/>
<evidence type="ECO:0000313" key="3">
    <source>
        <dbReference type="EMBL" id="ASM74633.1"/>
    </source>
</evidence>
<dbReference type="Gene3D" id="1.10.443.10">
    <property type="entry name" value="Intergrase catalytic core"/>
    <property type="match status" value="1"/>
</dbReference>
<feature type="domain" description="Tyr recombinase" evidence="2">
    <location>
        <begin position="1"/>
        <end position="185"/>
    </location>
</feature>
<geneLocation type="plasmid" evidence="3 4">
    <name>pSMR1-1</name>
</geneLocation>
<evidence type="ECO:0000313" key="4">
    <source>
        <dbReference type="Proteomes" id="UP000199754"/>
    </source>
</evidence>
<dbReference type="EMBL" id="CP022416">
    <property type="protein sequence ID" value="ASM74633.1"/>
    <property type="molecule type" value="Genomic_DNA"/>
</dbReference>
<name>A0A221K6Y6_9RHOB</name>